<protein>
    <submittedName>
        <fullName evidence="2">Uncharacterized protein</fullName>
    </submittedName>
</protein>
<comment type="caution">
    <text evidence="2">The sequence shown here is derived from an EMBL/GenBank/DDBJ whole genome shotgun (WGS) entry which is preliminary data.</text>
</comment>
<proteinExistence type="predicted"/>
<name>A0A5B7EBV9_PORTR</name>
<dbReference type="AlphaFoldDB" id="A0A5B7EBV9"/>
<organism evidence="2 3">
    <name type="scientific">Portunus trituberculatus</name>
    <name type="common">Swimming crab</name>
    <name type="synonym">Neptunus trituberculatus</name>
    <dbReference type="NCBI Taxonomy" id="210409"/>
    <lineage>
        <taxon>Eukaryota</taxon>
        <taxon>Metazoa</taxon>
        <taxon>Ecdysozoa</taxon>
        <taxon>Arthropoda</taxon>
        <taxon>Crustacea</taxon>
        <taxon>Multicrustacea</taxon>
        <taxon>Malacostraca</taxon>
        <taxon>Eumalacostraca</taxon>
        <taxon>Eucarida</taxon>
        <taxon>Decapoda</taxon>
        <taxon>Pleocyemata</taxon>
        <taxon>Brachyura</taxon>
        <taxon>Eubrachyura</taxon>
        <taxon>Portunoidea</taxon>
        <taxon>Portunidae</taxon>
        <taxon>Portuninae</taxon>
        <taxon>Portunus</taxon>
    </lineage>
</organism>
<gene>
    <name evidence="2" type="ORF">E2C01_023944</name>
</gene>
<sequence length="114" mass="11938">MLHDAIKSLKRAVCCSCGGDHVQRLCLLAPNPPALDLGELKAAATQDASRPSSPSHTPSPSCYPHIPQPSPSLHSITVSALLHSTPPQAGQSTHYALTAPTLARSHTPVPLNHC</sequence>
<dbReference type="EMBL" id="VSRR010002297">
    <property type="protein sequence ID" value="MPC30676.1"/>
    <property type="molecule type" value="Genomic_DNA"/>
</dbReference>
<accession>A0A5B7EBV9</accession>
<evidence type="ECO:0000256" key="1">
    <source>
        <dbReference type="SAM" id="MobiDB-lite"/>
    </source>
</evidence>
<evidence type="ECO:0000313" key="3">
    <source>
        <dbReference type="Proteomes" id="UP000324222"/>
    </source>
</evidence>
<evidence type="ECO:0000313" key="2">
    <source>
        <dbReference type="EMBL" id="MPC30676.1"/>
    </source>
</evidence>
<keyword evidence="3" id="KW-1185">Reference proteome</keyword>
<feature type="compositionally biased region" description="Low complexity" evidence="1">
    <location>
        <begin position="49"/>
        <end position="64"/>
    </location>
</feature>
<reference evidence="2 3" key="1">
    <citation type="submission" date="2019-05" db="EMBL/GenBank/DDBJ databases">
        <title>Another draft genome of Portunus trituberculatus and its Hox gene families provides insights of decapod evolution.</title>
        <authorList>
            <person name="Jeong J.-H."/>
            <person name="Song I."/>
            <person name="Kim S."/>
            <person name="Choi T."/>
            <person name="Kim D."/>
            <person name="Ryu S."/>
            <person name="Kim W."/>
        </authorList>
    </citation>
    <scope>NUCLEOTIDE SEQUENCE [LARGE SCALE GENOMIC DNA]</scope>
    <source>
        <tissue evidence="2">Muscle</tissue>
    </source>
</reference>
<feature type="region of interest" description="Disordered" evidence="1">
    <location>
        <begin position="39"/>
        <end position="71"/>
    </location>
</feature>
<dbReference type="Proteomes" id="UP000324222">
    <property type="component" value="Unassembled WGS sequence"/>
</dbReference>